<accession>A0AAJ1WC16</accession>
<dbReference type="Proteomes" id="UP001239267">
    <property type="component" value="Unassembled WGS sequence"/>
</dbReference>
<sequence>MPYFLEYVTSHTVSRAAINGSTLHEALVHAQKALMGLPCIIAVLRHASADSRVFGEGAALAGFTAAQGWRIQVRSRPQLMPDQEGPGD</sequence>
<keyword evidence="2" id="KW-1185">Reference proteome</keyword>
<name>A0AAJ1WC16_9MICC</name>
<dbReference type="AlphaFoldDB" id="A0AAJ1WC16"/>
<organism evidence="1 2">
    <name type="scientific">Pseudarthrobacter niigatensis</name>
    <dbReference type="NCBI Taxonomy" id="369935"/>
    <lineage>
        <taxon>Bacteria</taxon>
        <taxon>Bacillati</taxon>
        <taxon>Actinomycetota</taxon>
        <taxon>Actinomycetes</taxon>
        <taxon>Micrococcales</taxon>
        <taxon>Micrococcaceae</taxon>
        <taxon>Pseudarthrobacter</taxon>
    </lineage>
</organism>
<dbReference type="EMBL" id="JAUSTB010000001">
    <property type="protein sequence ID" value="MDQ0144584.1"/>
    <property type="molecule type" value="Genomic_DNA"/>
</dbReference>
<comment type="caution">
    <text evidence="1">The sequence shown here is derived from an EMBL/GenBank/DDBJ whole genome shotgun (WGS) entry which is preliminary data.</text>
</comment>
<protein>
    <submittedName>
        <fullName evidence="1">Uncharacterized protein</fullName>
    </submittedName>
</protein>
<reference evidence="1 2" key="1">
    <citation type="submission" date="2023-07" db="EMBL/GenBank/DDBJ databases">
        <title>Sorghum-associated microbial communities from plants grown in Nebraska, USA.</title>
        <authorList>
            <person name="Schachtman D."/>
        </authorList>
    </citation>
    <scope>NUCLEOTIDE SEQUENCE [LARGE SCALE GENOMIC DNA]</scope>
    <source>
        <strain evidence="1 2">DS1001</strain>
    </source>
</reference>
<dbReference type="RefSeq" id="WP_141181487.1">
    <property type="nucleotide sequence ID" value="NZ_JAUSTB010000001.1"/>
</dbReference>
<proteinExistence type="predicted"/>
<evidence type="ECO:0000313" key="1">
    <source>
        <dbReference type="EMBL" id="MDQ0144584.1"/>
    </source>
</evidence>
<gene>
    <name evidence="1" type="ORF">J2T23_000458</name>
</gene>
<evidence type="ECO:0000313" key="2">
    <source>
        <dbReference type="Proteomes" id="UP001239267"/>
    </source>
</evidence>